<gene>
    <name evidence="3" type="ORF">HNQ40_002629</name>
</gene>
<comment type="caution">
    <text evidence="3">The sequence shown here is derived from an EMBL/GenBank/DDBJ whole genome shotgun (WGS) entry which is preliminary data.</text>
</comment>
<dbReference type="Pfam" id="PF07589">
    <property type="entry name" value="PEP-CTERM"/>
    <property type="match status" value="1"/>
</dbReference>
<keyword evidence="1" id="KW-0732">Signal</keyword>
<dbReference type="Proteomes" id="UP000541810">
    <property type="component" value="Unassembled WGS sequence"/>
</dbReference>
<dbReference type="AlphaFoldDB" id="A0A7X0H7R5"/>
<evidence type="ECO:0000256" key="1">
    <source>
        <dbReference type="SAM" id="SignalP"/>
    </source>
</evidence>
<dbReference type="NCBIfam" id="TIGR02595">
    <property type="entry name" value="PEP_CTERM"/>
    <property type="match status" value="1"/>
</dbReference>
<dbReference type="InterPro" id="IPR013424">
    <property type="entry name" value="Ice-binding_C"/>
</dbReference>
<name>A0A7X0H7R5_9BACT</name>
<organism evidence="3 4">
    <name type="scientific">Algisphaera agarilytica</name>
    <dbReference type="NCBI Taxonomy" id="1385975"/>
    <lineage>
        <taxon>Bacteria</taxon>
        <taxon>Pseudomonadati</taxon>
        <taxon>Planctomycetota</taxon>
        <taxon>Phycisphaerae</taxon>
        <taxon>Phycisphaerales</taxon>
        <taxon>Phycisphaeraceae</taxon>
        <taxon>Algisphaera</taxon>
    </lineage>
</organism>
<dbReference type="EMBL" id="JACHGY010000001">
    <property type="protein sequence ID" value="MBB6430823.1"/>
    <property type="molecule type" value="Genomic_DNA"/>
</dbReference>
<dbReference type="Gene3D" id="2.60.120.260">
    <property type="entry name" value="Galactose-binding domain-like"/>
    <property type="match status" value="1"/>
</dbReference>
<protein>
    <recommendedName>
        <fullName evidence="2">Ice-binding protein C-terminal domain-containing protein</fullName>
    </recommendedName>
</protein>
<sequence length="245" mass="26833">MAAAVRVFVLAGFVVCALFTEASAQKIYNESGGVVVMEMESTESPLGQWGFIGHDADSTYPTGALGTGHLEYQGPNSYGSPGSRLQYQFKINQSGNYTLWFRAHKRLLGNEPDKNNDAYVKLEGDFTSGNPEVPTWPLKRDTKLYGGKEDGWGLASRLDGNGVHHKAPIYNLTAGEIYTMSISGRSNRFNVDRIILTHEDTGYRWNRTTELLPESSFLPVPEPASAALFVLGAGALALRRRRAAA</sequence>
<reference evidence="3 4" key="1">
    <citation type="submission" date="2020-08" db="EMBL/GenBank/DDBJ databases">
        <title>Genomic Encyclopedia of Type Strains, Phase IV (KMG-IV): sequencing the most valuable type-strain genomes for metagenomic binning, comparative biology and taxonomic classification.</title>
        <authorList>
            <person name="Goeker M."/>
        </authorList>
    </citation>
    <scope>NUCLEOTIDE SEQUENCE [LARGE SCALE GENOMIC DNA]</scope>
    <source>
        <strain evidence="3 4">DSM 103725</strain>
    </source>
</reference>
<feature type="signal peptide" evidence="1">
    <location>
        <begin position="1"/>
        <end position="24"/>
    </location>
</feature>
<dbReference type="RefSeq" id="WP_184678317.1">
    <property type="nucleotide sequence ID" value="NZ_JACHGY010000001.1"/>
</dbReference>
<evidence type="ECO:0000313" key="4">
    <source>
        <dbReference type="Proteomes" id="UP000541810"/>
    </source>
</evidence>
<keyword evidence="4" id="KW-1185">Reference proteome</keyword>
<feature type="domain" description="Ice-binding protein C-terminal" evidence="2">
    <location>
        <begin position="219"/>
        <end position="241"/>
    </location>
</feature>
<evidence type="ECO:0000259" key="2">
    <source>
        <dbReference type="Pfam" id="PF07589"/>
    </source>
</evidence>
<evidence type="ECO:0000313" key="3">
    <source>
        <dbReference type="EMBL" id="MBB6430823.1"/>
    </source>
</evidence>
<feature type="chain" id="PRO_5030781669" description="Ice-binding protein C-terminal domain-containing protein" evidence="1">
    <location>
        <begin position="25"/>
        <end position="245"/>
    </location>
</feature>
<proteinExistence type="predicted"/>
<accession>A0A7X0H7R5</accession>